<dbReference type="InterPro" id="IPR058163">
    <property type="entry name" value="LysR-type_TF_proteobact-type"/>
</dbReference>
<comment type="caution">
    <text evidence="6">The sequence shown here is derived from an EMBL/GenBank/DDBJ whole genome shotgun (WGS) entry which is preliminary data.</text>
</comment>
<dbReference type="Pfam" id="PF03466">
    <property type="entry name" value="LysR_substrate"/>
    <property type="match status" value="1"/>
</dbReference>
<dbReference type="Gene3D" id="1.10.10.10">
    <property type="entry name" value="Winged helix-like DNA-binding domain superfamily/Winged helix DNA-binding domain"/>
    <property type="match status" value="1"/>
</dbReference>
<accession>A0A545TC61</accession>
<keyword evidence="7" id="KW-1185">Reference proteome</keyword>
<protein>
    <submittedName>
        <fullName evidence="6">LysR family transcriptional regulator</fullName>
    </submittedName>
</protein>
<dbReference type="InterPro" id="IPR005119">
    <property type="entry name" value="LysR_subst-bd"/>
</dbReference>
<organism evidence="6 7">
    <name type="scientific">Aliikangiella marina</name>
    <dbReference type="NCBI Taxonomy" id="1712262"/>
    <lineage>
        <taxon>Bacteria</taxon>
        <taxon>Pseudomonadati</taxon>
        <taxon>Pseudomonadota</taxon>
        <taxon>Gammaproteobacteria</taxon>
        <taxon>Oceanospirillales</taxon>
        <taxon>Pleioneaceae</taxon>
        <taxon>Aliikangiella</taxon>
    </lineage>
</organism>
<evidence type="ECO:0000313" key="6">
    <source>
        <dbReference type="EMBL" id="TQV74794.1"/>
    </source>
</evidence>
<dbReference type="InterPro" id="IPR000847">
    <property type="entry name" value="LysR_HTH_N"/>
</dbReference>
<proteinExistence type="inferred from homology"/>
<gene>
    <name evidence="6" type="ORF">FLL45_07470</name>
</gene>
<dbReference type="Gene3D" id="3.40.190.290">
    <property type="match status" value="1"/>
</dbReference>
<dbReference type="GO" id="GO:0003700">
    <property type="term" value="F:DNA-binding transcription factor activity"/>
    <property type="evidence" value="ECO:0007669"/>
    <property type="project" value="InterPro"/>
</dbReference>
<evidence type="ECO:0000256" key="2">
    <source>
        <dbReference type="ARBA" id="ARBA00023015"/>
    </source>
</evidence>
<evidence type="ECO:0000256" key="1">
    <source>
        <dbReference type="ARBA" id="ARBA00009437"/>
    </source>
</evidence>
<dbReference type="PANTHER" id="PTHR30537:SF5">
    <property type="entry name" value="HTH-TYPE TRANSCRIPTIONAL ACTIVATOR TTDR-RELATED"/>
    <property type="match status" value="1"/>
</dbReference>
<dbReference type="InterPro" id="IPR036390">
    <property type="entry name" value="WH_DNA-bd_sf"/>
</dbReference>
<dbReference type="AlphaFoldDB" id="A0A545TC61"/>
<dbReference type="GO" id="GO:0043565">
    <property type="term" value="F:sequence-specific DNA binding"/>
    <property type="evidence" value="ECO:0007669"/>
    <property type="project" value="TreeGrafter"/>
</dbReference>
<dbReference type="FunFam" id="1.10.10.10:FF:000001">
    <property type="entry name" value="LysR family transcriptional regulator"/>
    <property type="match status" value="1"/>
</dbReference>
<keyword evidence="2" id="KW-0805">Transcription regulation</keyword>
<keyword evidence="4" id="KW-0804">Transcription</keyword>
<evidence type="ECO:0000259" key="5">
    <source>
        <dbReference type="PROSITE" id="PS50931"/>
    </source>
</evidence>
<sequence length="308" mass="34742">MVQDLRTIGFQELIAFVEVVKQGGITAAASELGIAKSAVSNQVTKLEQRLNVKLLNRHSRRVSLTKQGEHLLPRIESMLAEGERLFQEAELEENLPKGVVRIAATPEFSQFVLVHFIPLVQQKYPDINIILKTAYNFEDMQDPAFDFAFRINRVKDERLVAKEIGQFHRRFYANPTLANIEQLNHPAEVTHYPCLGFSSSTTKPVWSTRNKKTDETQEIAISANTSVLSFNILAELAASGQGICYIPSFVVSHYRENGSLIHLLPDWQSSPAKVFLAYRYGSDRIARVRAVLDLAKECLPKLIESKFA</sequence>
<comment type="similarity">
    <text evidence="1">Belongs to the LysR transcriptional regulatory family.</text>
</comment>
<dbReference type="Proteomes" id="UP000317839">
    <property type="component" value="Unassembled WGS sequence"/>
</dbReference>
<name>A0A545TC61_9GAMM</name>
<dbReference type="PRINTS" id="PR00039">
    <property type="entry name" value="HTHLYSR"/>
</dbReference>
<dbReference type="RefSeq" id="WP_142941412.1">
    <property type="nucleotide sequence ID" value="NZ_VIKR01000002.1"/>
</dbReference>
<dbReference type="PROSITE" id="PS50931">
    <property type="entry name" value="HTH_LYSR"/>
    <property type="match status" value="1"/>
</dbReference>
<feature type="domain" description="HTH lysR-type" evidence="5">
    <location>
        <begin position="8"/>
        <end position="65"/>
    </location>
</feature>
<dbReference type="EMBL" id="VIKR01000002">
    <property type="protein sequence ID" value="TQV74794.1"/>
    <property type="molecule type" value="Genomic_DNA"/>
</dbReference>
<reference evidence="6 7" key="1">
    <citation type="submission" date="2019-06" db="EMBL/GenBank/DDBJ databases">
        <title>Draft genome of Aliikangiella marina GYP-15.</title>
        <authorList>
            <person name="Wang G."/>
        </authorList>
    </citation>
    <scope>NUCLEOTIDE SEQUENCE [LARGE SCALE GENOMIC DNA]</scope>
    <source>
        <strain evidence="6 7">GYP-15</strain>
    </source>
</reference>
<dbReference type="SUPFAM" id="SSF46785">
    <property type="entry name" value="Winged helix' DNA-binding domain"/>
    <property type="match status" value="1"/>
</dbReference>
<dbReference type="PANTHER" id="PTHR30537">
    <property type="entry name" value="HTH-TYPE TRANSCRIPTIONAL REGULATOR"/>
    <property type="match status" value="1"/>
</dbReference>
<keyword evidence="3" id="KW-0238">DNA-binding</keyword>
<dbReference type="InterPro" id="IPR036388">
    <property type="entry name" value="WH-like_DNA-bd_sf"/>
</dbReference>
<dbReference type="Pfam" id="PF00126">
    <property type="entry name" value="HTH_1"/>
    <property type="match status" value="1"/>
</dbReference>
<dbReference type="OrthoDB" id="155872at2"/>
<dbReference type="GO" id="GO:0006351">
    <property type="term" value="P:DNA-templated transcription"/>
    <property type="evidence" value="ECO:0007669"/>
    <property type="project" value="TreeGrafter"/>
</dbReference>
<dbReference type="CDD" id="cd08422">
    <property type="entry name" value="PBP2_CrgA_like"/>
    <property type="match status" value="1"/>
</dbReference>
<evidence type="ECO:0000256" key="4">
    <source>
        <dbReference type="ARBA" id="ARBA00023163"/>
    </source>
</evidence>
<evidence type="ECO:0000256" key="3">
    <source>
        <dbReference type="ARBA" id="ARBA00023125"/>
    </source>
</evidence>
<evidence type="ECO:0000313" key="7">
    <source>
        <dbReference type="Proteomes" id="UP000317839"/>
    </source>
</evidence>
<dbReference type="SUPFAM" id="SSF53850">
    <property type="entry name" value="Periplasmic binding protein-like II"/>
    <property type="match status" value="1"/>
</dbReference>